<dbReference type="Gene3D" id="3.60.21.10">
    <property type="match status" value="1"/>
</dbReference>
<feature type="domain" description="Calcineurin-like phosphoesterase" evidence="3">
    <location>
        <begin position="44"/>
        <end position="243"/>
    </location>
</feature>
<dbReference type="RefSeq" id="WP_308357410.1">
    <property type="nucleotide sequence ID" value="NZ_CP129970.2"/>
</dbReference>
<evidence type="ECO:0000256" key="2">
    <source>
        <dbReference type="RuleBase" id="RU362119"/>
    </source>
</evidence>
<evidence type="ECO:0000259" key="4">
    <source>
        <dbReference type="Pfam" id="PF02872"/>
    </source>
</evidence>
<gene>
    <name evidence="5" type="ORF">QYS48_28435</name>
</gene>
<evidence type="ECO:0000256" key="1">
    <source>
        <dbReference type="ARBA" id="ARBA00022729"/>
    </source>
</evidence>
<dbReference type="Pfam" id="PF00149">
    <property type="entry name" value="Metallophos"/>
    <property type="match status" value="1"/>
</dbReference>
<dbReference type="GO" id="GO:0009166">
    <property type="term" value="P:nucleotide catabolic process"/>
    <property type="evidence" value="ECO:0007669"/>
    <property type="project" value="InterPro"/>
</dbReference>
<dbReference type="SUPFAM" id="SSF55816">
    <property type="entry name" value="5'-nucleotidase (syn. UDP-sugar hydrolase), C-terminal domain"/>
    <property type="match status" value="1"/>
</dbReference>
<dbReference type="InterPro" id="IPR029052">
    <property type="entry name" value="Metallo-depent_PP-like"/>
</dbReference>
<dbReference type="Proteomes" id="UP001244443">
    <property type="component" value="Chromosome"/>
</dbReference>
<feature type="chain" id="PRO_5041489763" evidence="2">
    <location>
        <begin position="24"/>
        <end position="551"/>
    </location>
</feature>
<dbReference type="Pfam" id="PF02872">
    <property type="entry name" value="5_nucleotid_C"/>
    <property type="match status" value="1"/>
</dbReference>
<dbReference type="InterPro" id="IPR006179">
    <property type="entry name" value="5_nucleotidase/apyrase"/>
</dbReference>
<feature type="domain" description="5'-Nucleotidase C-terminal" evidence="4">
    <location>
        <begin position="337"/>
        <end position="479"/>
    </location>
</feature>
<comment type="similarity">
    <text evidence="2">Belongs to the 5'-nucleotidase family.</text>
</comment>
<dbReference type="PANTHER" id="PTHR11575">
    <property type="entry name" value="5'-NUCLEOTIDASE-RELATED"/>
    <property type="match status" value="1"/>
</dbReference>
<dbReference type="InterPro" id="IPR008334">
    <property type="entry name" value="5'-Nucleotdase_C"/>
</dbReference>
<dbReference type="InterPro" id="IPR004843">
    <property type="entry name" value="Calcineurin-like_PHP"/>
</dbReference>
<proteinExistence type="inferred from homology"/>
<keyword evidence="2" id="KW-0547">Nucleotide-binding</keyword>
<dbReference type="EMBL" id="CP129970">
    <property type="protein sequence ID" value="WMN07304.1"/>
    <property type="molecule type" value="Genomic_DNA"/>
</dbReference>
<protein>
    <submittedName>
        <fullName evidence="5">Bifunctional metallophosphatase/5'-nucleotidase</fullName>
    </submittedName>
</protein>
<accession>A0AA51N7D1</accession>
<dbReference type="PANTHER" id="PTHR11575:SF24">
    <property type="entry name" value="5'-NUCLEOTIDASE"/>
    <property type="match status" value="1"/>
</dbReference>
<evidence type="ECO:0000313" key="5">
    <source>
        <dbReference type="EMBL" id="WMN07304.1"/>
    </source>
</evidence>
<dbReference type="PROSITE" id="PS51257">
    <property type="entry name" value="PROKAR_LIPOPROTEIN"/>
    <property type="match status" value="1"/>
</dbReference>
<keyword evidence="1 2" id="KW-0732">Signal</keyword>
<dbReference type="Gene3D" id="3.90.780.10">
    <property type="entry name" value="5'-Nucleotidase, C-terminal domain"/>
    <property type="match status" value="1"/>
</dbReference>
<dbReference type="SUPFAM" id="SSF56300">
    <property type="entry name" value="Metallo-dependent phosphatases"/>
    <property type="match status" value="1"/>
</dbReference>
<dbReference type="AlphaFoldDB" id="A0AA51N7D1"/>
<evidence type="ECO:0000259" key="3">
    <source>
        <dbReference type="Pfam" id="PF00149"/>
    </source>
</evidence>
<reference evidence="5" key="1">
    <citation type="submission" date="2023-08" db="EMBL/GenBank/DDBJ databases">
        <title>Comparative genomics and taxonomic characterization of three novel marine species of genus Marivirga.</title>
        <authorList>
            <person name="Muhammad N."/>
            <person name="Kim S.-G."/>
        </authorList>
    </citation>
    <scope>NUCLEOTIDE SEQUENCE [LARGE SCALE GENOMIC DNA]</scope>
    <source>
        <strain evidence="5">ABR2-2</strain>
    </source>
</reference>
<dbReference type="PRINTS" id="PR01607">
    <property type="entry name" value="APYRASEFAMLY"/>
</dbReference>
<dbReference type="GO" id="GO:0000166">
    <property type="term" value="F:nucleotide binding"/>
    <property type="evidence" value="ECO:0007669"/>
    <property type="project" value="UniProtKB-KW"/>
</dbReference>
<keyword evidence="6" id="KW-1185">Reference proteome</keyword>
<keyword evidence="2" id="KW-0378">Hydrolase</keyword>
<dbReference type="GO" id="GO:0030288">
    <property type="term" value="C:outer membrane-bounded periplasmic space"/>
    <property type="evidence" value="ECO:0007669"/>
    <property type="project" value="TreeGrafter"/>
</dbReference>
<sequence length="551" mass="61558">METIINKLSKSLFLIGIMALTFACNNKSGNKENSTAKSDTLSITILQTADIHGQLDPHPELFWENEEIKFKTRGGVANIKTLFEKEKAKNPNRTLIVDGGDLIQGSGYAALSEGQVMSDIISKMGYDVIIPGNWEVVYGKEIMMNVMNSYNTDVIAQNMYHEETKENLFPAYTVKEIEGVRIGFIGINDPAVPIRQNPIFSEGIAFSGLNADLKKMVDETKEKENIDVLFLVTHLGVFKQLELASNPISEHVDYVLGNDTHERVREPIQGKYAKVTEPGAFGSFVGKLTLHFVEGELVGDDYELLDVDPEVYAADEEIQALVDKNKAPYKENLETVIGYTSTPVYRYLTVENPMDNMITDAARWKTGVDIAISNGFRFGNPIVPENGKPAPITRANLWNILPVNEPVKTGKATGKQIKEWLEQEMHNAFAKEPSDRFGGWLVRFSGMEVKFNVENEKGNRIESITVKGQPMQDDQYYSISACLRPGDPLDRLCRMDGVTDVDTKEYTIHEVVEEYLAENSPIAPKLDGRAYSDALGTYSFSTVPSTNYVFQ</sequence>
<feature type="signal peptide" evidence="2">
    <location>
        <begin position="1"/>
        <end position="23"/>
    </location>
</feature>
<name>A0AA51N7D1_9BACT</name>
<dbReference type="GO" id="GO:0016787">
    <property type="term" value="F:hydrolase activity"/>
    <property type="evidence" value="ECO:0007669"/>
    <property type="project" value="UniProtKB-KW"/>
</dbReference>
<dbReference type="InterPro" id="IPR036907">
    <property type="entry name" value="5'-Nucleotdase_C_sf"/>
</dbReference>
<evidence type="ECO:0000313" key="6">
    <source>
        <dbReference type="Proteomes" id="UP001244443"/>
    </source>
</evidence>
<organism evidence="5 6">
    <name type="scientific">Marivirga arenosa</name>
    <dbReference type="NCBI Taxonomy" id="3059076"/>
    <lineage>
        <taxon>Bacteria</taxon>
        <taxon>Pseudomonadati</taxon>
        <taxon>Bacteroidota</taxon>
        <taxon>Cytophagia</taxon>
        <taxon>Cytophagales</taxon>
        <taxon>Marivirgaceae</taxon>
        <taxon>Marivirga</taxon>
    </lineage>
</organism>